<gene>
    <name evidence="3" type="ORF">P8627_11425</name>
</gene>
<sequence length="356" mass="36102">MSNQIRPIGTLESTAIAWGVAFLAGAVIFALLLAFGGWTLLQAIFAGLVVAVVLGGILTVSISRPQAAPRGASGTQAPTADLAKADAPGTPGQAARPLAPRNVNAPSPHRTEIPRSIISDVRSDPEVKLSAASKQGQMAMAEAAPATRIPSPAPVNADDPAVARPVGATANPTPQENPTPVHGKVVSPEPPASSADKPRVSRNETATAADGGAAGGPAPSATKAAQSYNEVAPAPAADASAPAAAKGDAGGGGMPAANESVGTKPQTLDGPRAGGADDLKKIKGVGPKLETLLHKLGFYHFDQIAGWSDAEISWVDQHLEGFKGRVRRDDWVSQASKLATGEGTEFSKRVDKGGVY</sequence>
<feature type="transmembrane region" description="Helical" evidence="2">
    <location>
        <begin position="41"/>
        <end position="60"/>
    </location>
</feature>
<feature type="transmembrane region" description="Helical" evidence="2">
    <location>
        <begin position="15"/>
        <end position="35"/>
    </location>
</feature>
<feature type="compositionally biased region" description="Low complexity" evidence="1">
    <location>
        <begin position="232"/>
        <end position="247"/>
    </location>
</feature>
<protein>
    <recommendedName>
        <fullName evidence="5">NADH-quinone oxidoreductase subunit E</fullName>
    </recommendedName>
</protein>
<evidence type="ECO:0000256" key="1">
    <source>
        <dbReference type="SAM" id="MobiDB-lite"/>
    </source>
</evidence>
<feature type="compositionally biased region" description="Low complexity" evidence="1">
    <location>
        <begin position="154"/>
        <end position="166"/>
    </location>
</feature>
<evidence type="ECO:0008006" key="5">
    <source>
        <dbReference type="Google" id="ProtNLM"/>
    </source>
</evidence>
<organism evidence="3 4">
    <name type="scientific">Jannaschia ovalis</name>
    <dbReference type="NCBI Taxonomy" id="3038773"/>
    <lineage>
        <taxon>Bacteria</taxon>
        <taxon>Pseudomonadati</taxon>
        <taxon>Pseudomonadota</taxon>
        <taxon>Alphaproteobacteria</taxon>
        <taxon>Rhodobacterales</taxon>
        <taxon>Roseobacteraceae</taxon>
        <taxon>Jannaschia</taxon>
    </lineage>
</organism>
<keyword evidence="4" id="KW-1185">Reference proteome</keyword>
<dbReference type="Proteomes" id="UP001243420">
    <property type="component" value="Chromosome"/>
</dbReference>
<feature type="compositionally biased region" description="Low complexity" evidence="1">
    <location>
        <begin position="205"/>
        <end position="225"/>
    </location>
</feature>
<keyword evidence="2" id="KW-0812">Transmembrane</keyword>
<proteinExistence type="predicted"/>
<dbReference type="EMBL" id="CP122537">
    <property type="protein sequence ID" value="WGH77648.1"/>
    <property type="molecule type" value="Genomic_DNA"/>
</dbReference>
<evidence type="ECO:0000313" key="4">
    <source>
        <dbReference type="Proteomes" id="UP001243420"/>
    </source>
</evidence>
<name>A0ABY8L8F8_9RHOB</name>
<dbReference type="RefSeq" id="WP_279964232.1">
    <property type="nucleotide sequence ID" value="NZ_CP122537.1"/>
</dbReference>
<evidence type="ECO:0000256" key="2">
    <source>
        <dbReference type="SAM" id="Phobius"/>
    </source>
</evidence>
<dbReference type="Gene3D" id="1.10.150.20">
    <property type="entry name" value="5' to 3' exonuclease, C-terminal subdomain"/>
    <property type="match status" value="1"/>
</dbReference>
<keyword evidence="2" id="KW-0472">Membrane</keyword>
<evidence type="ECO:0000313" key="3">
    <source>
        <dbReference type="EMBL" id="WGH77648.1"/>
    </source>
</evidence>
<keyword evidence="2" id="KW-1133">Transmembrane helix</keyword>
<feature type="region of interest" description="Disordered" evidence="1">
    <location>
        <begin position="67"/>
        <end position="279"/>
    </location>
</feature>
<reference evidence="3 4" key="1">
    <citation type="submission" date="2023-04" db="EMBL/GenBank/DDBJ databases">
        <title>Jannaschia ovalis sp. nov., a marine bacterium isolated from sea tidal flat.</title>
        <authorList>
            <person name="Kwon D.Y."/>
            <person name="Kim J.-J."/>
        </authorList>
    </citation>
    <scope>NUCLEOTIDE SEQUENCE [LARGE SCALE GENOMIC DNA]</scope>
    <source>
        <strain evidence="3 4">GRR-S6-38</strain>
    </source>
</reference>
<accession>A0ABY8L8F8</accession>